<protein>
    <recommendedName>
        <fullName evidence="3">DUF2505 domain-containing protein</fullName>
    </recommendedName>
</protein>
<name>A0A316TAU8_9ACTN</name>
<keyword evidence="2" id="KW-1185">Reference proteome</keyword>
<proteinExistence type="predicted"/>
<evidence type="ECO:0008006" key="3">
    <source>
        <dbReference type="Google" id="ProtNLM"/>
    </source>
</evidence>
<gene>
    <name evidence="1" type="ORF">DJ010_18540</name>
</gene>
<dbReference type="SUPFAM" id="SSF55961">
    <property type="entry name" value="Bet v1-like"/>
    <property type="match status" value="1"/>
</dbReference>
<dbReference type="InterPro" id="IPR023393">
    <property type="entry name" value="START-like_dom_sf"/>
</dbReference>
<dbReference type="InterPro" id="IPR019639">
    <property type="entry name" value="DUF2505"/>
</dbReference>
<dbReference type="Proteomes" id="UP000245507">
    <property type="component" value="Unassembled WGS sequence"/>
</dbReference>
<reference evidence="1 2" key="1">
    <citation type="submission" date="2018-05" db="EMBL/GenBank/DDBJ databases">
        <title>Nocardioides silvaticus genome.</title>
        <authorList>
            <person name="Li C."/>
            <person name="Wang G."/>
        </authorList>
    </citation>
    <scope>NUCLEOTIDE SEQUENCE [LARGE SCALE GENOMIC DNA]</scope>
    <source>
        <strain evidence="1 2">CCTCC AB 2018079</strain>
    </source>
</reference>
<dbReference type="Pfam" id="PF10698">
    <property type="entry name" value="DUF2505"/>
    <property type="match status" value="1"/>
</dbReference>
<evidence type="ECO:0000313" key="1">
    <source>
        <dbReference type="EMBL" id="PWN01540.1"/>
    </source>
</evidence>
<sequence length="163" mass="17000">MGGMRFQHTSTYDAPPADVYAMLTDPAWREKVAEAQGVVSSDVTITPQGQGCRVVVDQVQNTAGLPAIAKKITGETTQAVVTEVWTSPTAGTVEILAPGKPTKGVGTVSLQADGATTKHVTDLEVTVKVPLVGGKLEQVMADNIGKGMEIEQAVGAAWLEGDR</sequence>
<accession>A0A316TAU8</accession>
<evidence type="ECO:0000313" key="2">
    <source>
        <dbReference type="Proteomes" id="UP000245507"/>
    </source>
</evidence>
<dbReference type="EMBL" id="QGDD01000009">
    <property type="protein sequence ID" value="PWN01540.1"/>
    <property type="molecule type" value="Genomic_DNA"/>
</dbReference>
<organism evidence="1 2">
    <name type="scientific">Nocardioides silvaticus</name>
    <dbReference type="NCBI Taxonomy" id="2201891"/>
    <lineage>
        <taxon>Bacteria</taxon>
        <taxon>Bacillati</taxon>
        <taxon>Actinomycetota</taxon>
        <taxon>Actinomycetes</taxon>
        <taxon>Propionibacteriales</taxon>
        <taxon>Nocardioidaceae</taxon>
        <taxon>Nocardioides</taxon>
    </lineage>
</organism>
<dbReference type="Gene3D" id="3.30.530.20">
    <property type="match status" value="1"/>
</dbReference>
<dbReference type="AlphaFoldDB" id="A0A316TAU8"/>
<comment type="caution">
    <text evidence="1">The sequence shown here is derived from an EMBL/GenBank/DDBJ whole genome shotgun (WGS) entry which is preliminary data.</text>
</comment>